<feature type="domain" description="PPE family C-terminal" evidence="3">
    <location>
        <begin position="309"/>
        <end position="389"/>
    </location>
</feature>
<dbReference type="InterPro" id="IPR038332">
    <property type="entry name" value="PPE_sf"/>
</dbReference>
<accession>A0A7I7YPK1</accession>
<evidence type="ECO:0000313" key="5">
    <source>
        <dbReference type="Proteomes" id="UP000467105"/>
    </source>
</evidence>
<comment type="similarity">
    <text evidence="1">Belongs to the mycobacterial PPE family.</text>
</comment>
<dbReference type="OrthoDB" id="4753567at2"/>
<dbReference type="Gene3D" id="1.20.1260.20">
    <property type="entry name" value="PPE superfamily"/>
    <property type="match status" value="1"/>
</dbReference>
<reference evidence="4 5" key="1">
    <citation type="journal article" date="2019" name="Emerg. Microbes Infect.">
        <title>Comprehensive subspecies identification of 175 nontuberculous mycobacteria species based on 7547 genomic profiles.</title>
        <authorList>
            <person name="Matsumoto Y."/>
            <person name="Kinjo T."/>
            <person name="Motooka D."/>
            <person name="Nabeya D."/>
            <person name="Jung N."/>
            <person name="Uechi K."/>
            <person name="Horii T."/>
            <person name="Iida T."/>
            <person name="Fujita J."/>
            <person name="Nakamura S."/>
        </authorList>
    </citation>
    <scope>NUCLEOTIDE SEQUENCE [LARGE SCALE GENOMIC DNA]</scope>
    <source>
        <strain evidence="4 5">JCM 14742</strain>
    </source>
</reference>
<sequence>MFDFGALPPEINSARMYMGPGSGPLMAAASAWDALAAQLESYSAGYSSTLIELQGLWSGGASFAMAGAVAPYVAWVTTTATQAEQTASQARAAAAAFETAFAATVPPPVIAANRIQLAVLVATNFFGQNTPAIAATEAQYAQMWAQDAVAMYDYAASSSVATVLTQFSRPSTIANATGQSDQAAAVTEATATPAGQTQAAVAELMSALPQQLQALSTGSSSSSTPLQQLESLIPAPVLTAFKDFNTVLGNNASVANLPAQFSRTTTSAGSMGTGLNLAGAQAAKAAAKAAAAQADAVGPGAVRGPVLVSVGNAAPVGRLSVPQSWVTANPVAAAGSSTPLADSGVHAAPAAAGAHAGPNTLGGIPKGNAEPTGSFVLRNGRRRFQMPRPPYGG</sequence>
<dbReference type="FunFam" id="1.20.1260.20:FF:000001">
    <property type="entry name" value="PPE family protein PPE41"/>
    <property type="match status" value="1"/>
</dbReference>
<evidence type="ECO:0000259" key="2">
    <source>
        <dbReference type="Pfam" id="PF00823"/>
    </source>
</evidence>
<organism evidence="4 5">
    <name type="scientific">Mycobacterium parmense</name>
    <dbReference type="NCBI Taxonomy" id="185642"/>
    <lineage>
        <taxon>Bacteria</taxon>
        <taxon>Bacillati</taxon>
        <taxon>Actinomycetota</taxon>
        <taxon>Actinomycetes</taxon>
        <taxon>Mycobacteriales</taxon>
        <taxon>Mycobacteriaceae</taxon>
        <taxon>Mycobacterium</taxon>
        <taxon>Mycobacterium simiae complex</taxon>
    </lineage>
</organism>
<proteinExistence type="inferred from homology"/>
<dbReference type="SUPFAM" id="SSF140459">
    <property type="entry name" value="PE/PPE dimer-like"/>
    <property type="match status" value="1"/>
</dbReference>
<gene>
    <name evidence="4" type="primary">PPE26_1</name>
    <name evidence="4" type="ORF">MPRM_01440</name>
</gene>
<evidence type="ECO:0000256" key="1">
    <source>
        <dbReference type="ARBA" id="ARBA00010652"/>
    </source>
</evidence>
<evidence type="ECO:0000313" key="4">
    <source>
        <dbReference type="EMBL" id="BBZ42863.1"/>
    </source>
</evidence>
<name>A0A7I7YPK1_9MYCO</name>
<dbReference type="Pfam" id="PF12484">
    <property type="entry name" value="PPE-SVP"/>
    <property type="match status" value="1"/>
</dbReference>
<feature type="domain" description="PPE" evidence="2">
    <location>
        <begin position="3"/>
        <end position="164"/>
    </location>
</feature>
<keyword evidence="5" id="KW-1185">Reference proteome</keyword>
<dbReference type="Proteomes" id="UP000467105">
    <property type="component" value="Chromosome"/>
</dbReference>
<protein>
    <submittedName>
        <fullName evidence="4">PPE family protein</fullName>
    </submittedName>
</protein>
<dbReference type="EMBL" id="AP022614">
    <property type="protein sequence ID" value="BBZ42863.1"/>
    <property type="molecule type" value="Genomic_DNA"/>
</dbReference>
<dbReference type="InterPro" id="IPR022171">
    <property type="entry name" value="PPE_C"/>
</dbReference>
<dbReference type="AlphaFoldDB" id="A0A7I7YPK1"/>
<dbReference type="RefSeq" id="WP_085269310.1">
    <property type="nucleotide sequence ID" value="NZ_AP022614.1"/>
</dbReference>
<dbReference type="GO" id="GO:0052572">
    <property type="term" value="P:response to host immune response"/>
    <property type="evidence" value="ECO:0007669"/>
    <property type="project" value="TreeGrafter"/>
</dbReference>
<evidence type="ECO:0000259" key="3">
    <source>
        <dbReference type="Pfam" id="PF12484"/>
    </source>
</evidence>
<dbReference type="Pfam" id="PF00823">
    <property type="entry name" value="PPE"/>
    <property type="match status" value="1"/>
</dbReference>
<dbReference type="PANTHER" id="PTHR46766">
    <property type="entry name" value="GLUTAMINE-RICH PROTEIN 2"/>
    <property type="match status" value="1"/>
</dbReference>
<dbReference type="InterPro" id="IPR000030">
    <property type="entry name" value="PPE_dom"/>
</dbReference>
<dbReference type="PANTHER" id="PTHR46766:SF1">
    <property type="entry name" value="GLUTAMINE-RICH PROTEIN 2"/>
    <property type="match status" value="1"/>
</dbReference>